<evidence type="ECO:0000313" key="3">
    <source>
        <dbReference type="Proteomes" id="UP000298138"/>
    </source>
</evidence>
<proteinExistence type="predicted"/>
<dbReference type="Proteomes" id="UP000298138">
    <property type="component" value="Unassembled WGS sequence"/>
</dbReference>
<evidence type="ECO:0000256" key="1">
    <source>
        <dbReference type="SAM" id="MobiDB-lite"/>
    </source>
</evidence>
<gene>
    <name evidence="2" type="ORF">EX30DRAFT_10070</name>
</gene>
<dbReference type="AlphaFoldDB" id="A0A4S2N6U5"/>
<dbReference type="InParanoid" id="A0A4S2N6U5"/>
<keyword evidence="3" id="KW-1185">Reference proteome</keyword>
<name>A0A4S2N6U5_9PEZI</name>
<feature type="region of interest" description="Disordered" evidence="1">
    <location>
        <begin position="57"/>
        <end position="79"/>
    </location>
</feature>
<sequence>MIVRVRGSYRPSTTSTLRKSTMRSVERCPNVMRTHEVLKRYFWNFSQPAQKLPTIPVSTSRAKNAQEERTANKTNERVHRPRLAIDRSPRTVHSSHIPKIGTGGSFSTTTMATATAMMIAYDSRPPRRYGDNALRSVADTTMVSSAGRPEW</sequence>
<accession>A0A4S2N6U5</accession>
<evidence type="ECO:0000313" key="2">
    <source>
        <dbReference type="EMBL" id="TGZ84834.1"/>
    </source>
</evidence>
<feature type="compositionally biased region" description="Basic and acidic residues" evidence="1">
    <location>
        <begin position="64"/>
        <end position="79"/>
    </location>
</feature>
<protein>
    <submittedName>
        <fullName evidence="2">Uncharacterized protein</fullName>
    </submittedName>
</protein>
<reference evidence="2 3" key="1">
    <citation type="submission" date="2019-04" db="EMBL/GenBank/DDBJ databases">
        <title>Comparative genomics and transcriptomics to analyze fruiting body development in filamentous ascomycetes.</title>
        <authorList>
            <consortium name="DOE Joint Genome Institute"/>
            <person name="Lutkenhaus R."/>
            <person name="Traeger S."/>
            <person name="Breuer J."/>
            <person name="Kuo A."/>
            <person name="Lipzen A."/>
            <person name="Pangilinan J."/>
            <person name="Dilworth D."/>
            <person name="Sandor L."/>
            <person name="Poggeler S."/>
            <person name="Barry K."/>
            <person name="Grigoriev I.V."/>
            <person name="Nowrousian M."/>
        </authorList>
    </citation>
    <scope>NUCLEOTIDE SEQUENCE [LARGE SCALE GENOMIC DNA]</scope>
    <source>
        <strain evidence="2 3">CBS 389.68</strain>
    </source>
</reference>
<organism evidence="2 3">
    <name type="scientific">Ascodesmis nigricans</name>
    <dbReference type="NCBI Taxonomy" id="341454"/>
    <lineage>
        <taxon>Eukaryota</taxon>
        <taxon>Fungi</taxon>
        <taxon>Dikarya</taxon>
        <taxon>Ascomycota</taxon>
        <taxon>Pezizomycotina</taxon>
        <taxon>Pezizomycetes</taxon>
        <taxon>Pezizales</taxon>
        <taxon>Ascodesmidaceae</taxon>
        <taxon>Ascodesmis</taxon>
    </lineage>
</organism>
<dbReference type="EMBL" id="ML220112">
    <property type="protein sequence ID" value="TGZ84834.1"/>
    <property type="molecule type" value="Genomic_DNA"/>
</dbReference>